<evidence type="ECO:0000256" key="1">
    <source>
        <dbReference type="SAM" id="MobiDB-lite"/>
    </source>
</evidence>
<reference evidence="4 5" key="1">
    <citation type="journal article" date="2019" name="Biochem. Eng. J.">
        <title>Metabolic engineering of the marine bacteria Neptunomonas concharum for the production of acetoin and meso-2,3-butanediol from acetate.</title>
        <authorList>
            <person name="Li W."/>
            <person name="Pu N."/>
            <person name="Liu C.-X."/>
            <person name="Yuan Q.-P."/>
            <person name="Li Z.-J."/>
        </authorList>
    </citation>
    <scope>NUCLEOTIDE SEQUENCE [LARGE SCALE GENOMIC DNA]</scope>
    <source>
        <strain evidence="4 5">JCM17730</strain>
    </source>
</reference>
<dbReference type="NCBIfam" id="TIGR02098">
    <property type="entry name" value="MJ0042_CXXC"/>
    <property type="match status" value="1"/>
</dbReference>
<dbReference type="OrthoDB" id="5294582at2"/>
<keyword evidence="2" id="KW-1133">Transmembrane helix</keyword>
<proteinExistence type="predicted"/>
<evidence type="ECO:0000313" key="4">
    <source>
        <dbReference type="EMBL" id="QEQ97596.1"/>
    </source>
</evidence>
<feature type="region of interest" description="Disordered" evidence="1">
    <location>
        <begin position="67"/>
        <end position="89"/>
    </location>
</feature>
<keyword evidence="5" id="KW-1185">Reference proteome</keyword>
<dbReference type="InterPro" id="IPR021834">
    <property type="entry name" value="DUF3426"/>
</dbReference>
<dbReference type="KEGG" id="ncu:F0U83_13190"/>
<dbReference type="RefSeq" id="WP_138986765.1">
    <property type="nucleotide sequence ID" value="NZ_CP043869.1"/>
</dbReference>
<name>A0A5P1REA6_9GAMM</name>
<dbReference type="EMBL" id="CP043869">
    <property type="protein sequence ID" value="QEQ97596.1"/>
    <property type="molecule type" value="Genomic_DNA"/>
</dbReference>
<protein>
    <submittedName>
        <fullName evidence="4">DUF3426 domain-containing protein</fullName>
    </submittedName>
</protein>
<gene>
    <name evidence="4" type="ORF">F0U83_13190</name>
</gene>
<keyword evidence="2" id="KW-0812">Transmembrane</keyword>
<evidence type="ECO:0000256" key="2">
    <source>
        <dbReference type="SAM" id="Phobius"/>
    </source>
</evidence>
<dbReference type="InterPro" id="IPR011723">
    <property type="entry name" value="Znf/thioredoxin_put"/>
</dbReference>
<keyword evidence="2" id="KW-0472">Membrane</keyword>
<evidence type="ECO:0000259" key="3">
    <source>
        <dbReference type="Pfam" id="PF13719"/>
    </source>
</evidence>
<feature type="compositionally biased region" description="Polar residues" evidence="1">
    <location>
        <begin position="71"/>
        <end position="87"/>
    </location>
</feature>
<sequence length="291" mass="32336">MSNGQLKTSCPACNTVFVVTDGQLKIADGLVRCGSCLNVFNAAKHAVAENNVQPEPPLQAEVSEPLISPINPEQPTSNGSPQNSTPENDVDQVLIPSHIEEGAITQTLRITETPVELNSESLSPTKKSQPANWLYMIAVGFFTVLLVVQLFWFKQDKWQQSSLLRPVYATVYELQNKALPHNSRLDLITNQQMIIQPHEEFLDAIRISLLLENTASFRQPFPTLRLVFSDIKGRPVAQRTLSPKQYIDPTLFPQALMPVSQPIQIQLDMMTPGRRAVSYQVILLPATPKSG</sequence>
<dbReference type="Pfam" id="PF11906">
    <property type="entry name" value="DUF3426"/>
    <property type="match status" value="1"/>
</dbReference>
<organism evidence="4 5">
    <name type="scientific">Neptunomonas concharum</name>
    <dbReference type="NCBI Taxonomy" id="1031538"/>
    <lineage>
        <taxon>Bacteria</taxon>
        <taxon>Pseudomonadati</taxon>
        <taxon>Pseudomonadota</taxon>
        <taxon>Gammaproteobacteria</taxon>
        <taxon>Oceanospirillales</taxon>
        <taxon>Oceanospirillaceae</taxon>
        <taxon>Neptunomonas</taxon>
    </lineage>
</organism>
<dbReference type="Pfam" id="PF13719">
    <property type="entry name" value="Zn_ribbon_5"/>
    <property type="match status" value="1"/>
</dbReference>
<dbReference type="Proteomes" id="UP000324760">
    <property type="component" value="Chromosome"/>
</dbReference>
<dbReference type="AlphaFoldDB" id="A0A5P1REA6"/>
<accession>A0A5P1REA6</accession>
<feature type="transmembrane region" description="Helical" evidence="2">
    <location>
        <begin position="133"/>
        <end position="153"/>
    </location>
</feature>
<feature type="domain" description="Zinc finger/thioredoxin putative" evidence="3">
    <location>
        <begin position="6"/>
        <end position="42"/>
    </location>
</feature>
<evidence type="ECO:0000313" key="5">
    <source>
        <dbReference type="Proteomes" id="UP000324760"/>
    </source>
</evidence>